<keyword evidence="8" id="KW-1185">Reference proteome</keyword>
<evidence type="ECO:0000313" key="9">
    <source>
        <dbReference type="RefSeq" id="XP_039123714.1"/>
    </source>
</evidence>
<feature type="transmembrane region" description="Helical" evidence="6">
    <location>
        <begin position="41"/>
        <end position="64"/>
    </location>
</feature>
<organism evidence="8 9">
    <name type="scientific">Dioscorea cayennensis subsp. rotundata</name>
    <name type="common">White Guinea yam</name>
    <name type="synonym">Dioscorea rotundata</name>
    <dbReference type="NCBI Taxonomy" id="55577"/>
    <lineage>
        <taxon>Eukaryota</taxon>
        <taxon>Viridiplantae</taxon>
        <taxon>Streptophyta</taxon>
        <taxon>Embryophyta</taxon>
        <taxon>Tracheophyta</taxon>
        <taxon>Spermatophyta</taxon>
        <taxon>Magnoliopsida</taxon>
        <taxon>Liliopsida</taxon>
        <taxon>Dioscoreales</taxon>
        <taxon>Dioscoreaceae</taxon>
        <taxon>Dioscorea</taxon>
    </lineage>
</organism>
<evidence type="ECO:0000256" key="2">
    <source>
        <dbReference type="ARBA" id="ARBA00022692"/>
    </source>
</evidence>
<dbReference type="RefSeq" id="XP_039123714.1">
    <property type="nucleotide sequence ID" value="XM_039267780.1"/>
</dbReference>
<feature type="transmembrane region" description="Helical" evidence="6">
    <location>
        <begin position="114"/>
        <end position="138"/>
    </location>
</feature>
<dbReference type="Pfam" id="PF03798">
    <property type="entry name" value="TRAM_LAG1_CLN8"/>
    <property type="match status" value="1"/>
</dbReference>
<keyword evidence="4 5" id="KW-0472">Membrane</keyword>
<feature type="transmembrane region" description="Helical" evidence="6">
    <location>
        <begin position="6"/>
        <end position="29"/>
    </location>
</feature>
<dbReference type="GeneID" id="120260337"/>
<keyword evidence="2 5" id="KW-0812">Transmembrane</keyword>
<dbReference type="InterPro" id="IPR040327">
    <property type="entry name" value="At5g14285-like"/>
</dbReference>
<comment type="subcellular location">
    <subcellularLocation>
        <location evidence="1">Membrane</location>
        <topology evidence="1">Multi-pass membrane protein</topology>
    </subcellularLocation>
</comment>
<evidence type="ECO:0000256" key="6">
    <source>
        <dbReference type="SAM" id="Phobius"/>
    </source>
</evidence>
<dbReference type="PANTHER" id="PTHR31766:SF2">
    <property type="entry name" value="GLABROUS1 ENHANCER-BINDING PROTEIN-LIKE 2"/>
    <property type="match status" value="1"/>
</dbReference>
<dbReference type="GO" id="GO:0016020">
    <property type="term" value="C:membrane"/>
    <property type="evidence" value="ECO:0007669"/>
    <property type="project" value="UniProtKB-SubCell"/>
</dbReference>
<keyword evidence="3 6" id="KW-1133">Transmembrane helix</keyword>
<feature type="domain" description="TLC" evidence="7">
    <location>
        <begin position="36"/>
        <end position="239"/>
    </location>
</feature>
<sequence length="247" mass="28155">MEALTIGSSLFPSFFLMFCLIYLIGRFIVFRNWSMNQRREASSCFISLFHGTPAVFLATSAILTHPSWGFAFPNTNFDNLVLDYSIAYFTVDLLHYLILIPGDYLFIAHHLATLFVFVTCRYLVLHGAFALLVLLVLAEVTSPWQNVWTLARIRKTESVNAARLDKLLSFPFYSLYTLMRVIAGPLFFFKMSAYYLSGQANDVIPNWVSVSWIVVVGAAIGVSILWISNLWIELYKETIGSSEKKER</sequence>
<feature type="transmembrane region" description="Helical" evidence="6">
    <location>
        <begin position="84"/>
        <end position="107"/>
    </location>
</feature>
<dbReference type="Proteomes" id="UP001515500">
    <property type="component" value="Chromosome 5"/>
</dbReference>
<dbReference type="InterPro" id="IPR006634">
    <property type="entry name" value="TLC-dom"/>
</dbReference>
<dbReference type="AlphaFoldDB" id="A0AB40B9I2"/>
<dbReference type="PANTHER" id="PTHR31766">
    <property type="entry name" value="GLABROUS1 ENHANCER-BINDING PROTEIN-LIKE 2"/>
    <property type="match status" value="1"/>
</dbReference>
<feature type="transmembrane region" description="Helical" evidence="6">
    <location>
        <begin position="210"/>
        <end position="232"/>
    </location>
</feature>
<evidence type="ECO:0000259" key="7">
    <source>
        <dbReference type="PROSITE" id="PS50922"/>
    </source>
</evidence>
<proteinExistence type="predicted"/>
<name>A0AB40B9I2_DIOCR</name>
<evidence type="ECO:0000256" key="3">
    <source>
        <dbReference type="ARBA" id="ARBA00022989"/>
    </source>
</evidence>
<evidence type="ECO:0000313" key="8">
    <source>
        <dbReference type="Proteomes" id="UP001515500"/>
    </source>
</evidence>
<evidence type="ECO:0000256" key="1">
    <source>
        <dbReference type="ARBA" id="ARBA00004141"/>
    </source>
</evidence>
<evidence type="ECO:0000256" key="4">
    <source>
        <dbReference type="ARBA" id="ARBA00023136"/>
    </source>
</evidence>
<accession>A0AB40B9I2</accession>
<feature type="transmembrane region" description="Helical" evidence="6">
    <location>
        <begin position="170"/>
        <end position="189"/>
    </location>
</feature>
<dbReference type="SMART" id="SM00724">
    <property type="entry name" value="TLC"/>
    <property type="match status" value="1"/>
</dbReference>
<dbReference type="PROSITE" id="PS50922">
    <property type="entry name" value="TLC"/>
    <property type="match status" value="1"/>
</dbReference>
<reference evidence="9" key="1">
    <citation type="submission" date="2025-08" db="UniProtKB">
        <authorList>
            <consortium name="RefSeq"/>
        </authorList>
    </citation>
    <scope>IDENTIFICATION</scope>
</reference>
<gene>
    <name evidence="9" type="primary">LOC120260337</name>
</gene>
<protein>
    <submittedName>
        <fullName evidence="9">TLC domain-containing protein At5g14285</fullName>
    </submittedName>
</protein>
<evidence type="ECO:0000256" key="5">
    <source>
        <dbReference type="PROSITE-ProRule" id="PRU00205"/>
    </source>
</evidence>